<protein>
    <submittedName>
        <fullName evidence="2">HNH endonuclease</fullName>
    </submittedName>
</protein>
<dbReference type="Pfam" id="PF13391">
    <property type="entry name" value="HNH_2"/>
    <property type="match status" value="1"/>
</dbReference>
<keyword evidence="3" id="KW-1185">Reference proteome</keyword>
<dbReference type="Proteomes" id="UP001165444">
    <property type="component" value="Unassembled WGS sequence"/>
</dbReference>
<comment type="caution">
    <text evidence="2">The sequence shown here is derived from an EMBL/GenBank/DDBJ whole genome shotgun (WGS) entry which is preliminary data.</text>
</comment>
<dbReference type="RefSeq" id="WP_243326079.1">
    <property type="nucleotide sequence ID" value="NZ_JAKZMM010000040.1"/>
</dbReference>
<organism evidence="2 3">
    <name type="scientific">Parabacteroides faecalis</name>
    <dbReference type="NCBI Taxonomy" id="2924040"/>
    <lineage>
        <taxon>Bacteria</taxon>
        <taxon>Pseudomonadati</taxon>
        <taxon>Bacteroidota</taxon>
        <taxon>Bacteroidia</taxon>
        <taxon>Bacteroidales</taxon>
        <taxon>Tannerellaceae</taxon>
        <taxon>Parabacteroides</taxon>
    </lineage>
</organism>
<proteinExistence type="predicted"/>
<reference evidence="2 3" key="1">
    <citation type="submission" date="2022-03" db="EMBL/GenBank/DDBJ databases">
        <title>Parabacteroides sp. nov. isolated from swine feces.</title>
        <authorList>
            <person name="Bak J.E."/>
        </authorList>
    </citation>
    <scope>NUCLEOTIDE SEQUENCE [LARGE SCALE GENOMIC DNA]</scope>
    <source>
        <strain evidence="2 3">AGMB00274</strain>
    </source>
</reference>
<dbReference type="InterPro" id="IPR003615">
    <property type="entry name" value="HNH_nuc"/>
</dbReference>
<accession>A0ABT0C3V1</accession>
<dbReference type="GO" id="GO:0004519">
    <property type="term" value="F:endonuclease activity"/>
    <property type="evidence" value="ECO:0007669"/>
    <property type="project" value="UniProtKB-KW"/>
</dbReference>
<feature type="domain" description="HNH nuclease" evidence="1">
    <location>
        <begin position="158"/>
        <end position="210"/>
    </location>
</feature>
<dbReference type="EMBL" id="JAKZMM010000040">
    <property type="protein sequence ID" value="MCJ2381689.1"/>
    <property type="molecule type" value="Genomic_DNA"/>
</dbReference>
<gene>
    <name evidence="2" type="ORF">MUN53_13930</name>
</gene>
<keyword evidence="2" id="KW-0255">Endonuclease</keyword>
<evidence type="ECO:0000313" key="2">
    <source>
        <dbReference type="EMBL" id="MCJ2381689.1"/>
    </source>
</evidence>
<keyword evidence="2" id="KW-0378">Hydrolase</keyword>
<keyword evidence="2" id="KW-0540">Nuclease</keyword>
<evidence type="ECO:0000259" key="1">
    <source>
        <dbReference type="Pfam" id="PF13391"/>
    </source>
</evidence>
<sequence length="258" mass="30358">MEKVDNEENNNLMNKEEKHFLNIQSDFYHYMITEGGLTPKTSRDYISRLKFLSATYHIDNTLDEEGVEEILRKEEVCYIERSKYNTRKSISDFRSGLRKFLDFLKSDYHKRYENSILSEIKMIKENHHLSVTEKEAIILSRRGQGVFRNDLIKYWGGCAISKCSLTDILVASHIKPWKDSTNDERLDVFNGLLLLPNYDKLFDLGYITFNPEGKVLYSKLLSKNDKYLLGLTATLSLCRIEEAHKSYLKYHKDYCFID</sequence>
<evidence type="ECO:0000313" key="3">
    <source>
        <dbReference type="Proteomes" id="UP001165444"/>
    </source>
</evidence>
<name>A0ABT0C3V1_9BACT</name>